<dbReference type="PROSITE" id="PS50231">
    <property type="entry name" value="RICIN_B_LECTIN"/>
    <property type="match status" value="1"/>
</dbReference>
<feature type="domain" description="Glycosyl hydrolase family 67 catalytic" evidence="2">
    <location>
        <begin position="204"/>
        <end position="484"/>
    </location>
</feature>
<dbReference type="PANTHER" id="PTHR39207">
    <property type="entry name" value="ALPHA-GLUCURONIDASE A"/>
    <property type="match status" value="1"/>
</dbReference>
<dbReference type="Pfam" id="PF07477">
    <property type="entry name" value="Glyco_hydro_67C"/>
    <property type="match status" value="2"/>
</dbReference>
<organism evidence="3 4">
    <name type="scientific">Aureococcus anophagefferens</name>
    <name type="common">Harmful bloom alga</name>
    <dbReference type="NCBI Taxonomy" id="44056"/>
    <lineage>
        <taxon>Eukaryota</taxon>
        <taxon>Sar</taxon>
        <taxon>Stramenopiles</taxon>
        <taxon>Ochrophyta</taxon>
        <taxon>Pelagophyceae</taxon>
        <taxon>Pelagomonadales</taxon>
        <taxon>Pelagomonadaceae</taxon>
        <taxon>Aureococcus</taxon>
    </lineage>
</organism>
<evidence type="ECO:0000313" key="4">
    <source>
        <dbReference type="Proteomes" id="UP001363151"/>
    </source>
</evidence>
<accession>A0ABR1GAD2</accession>
<keyword evidence="4" id="KW-1185">Reference proteome</keyword>
<dbReference type="InterPro" id="IPR037054">
    <property type="entry name" value="A-glucoronidase_C_sf"/>
</dbReference>
<dbReference type="InterPro" id="IPR035992">
    <property type="entry name" value="Ricin_B-like_lectins"/>
</dbReference>
<dbReference type="InterPro" id="IPR017853">
    <property type="entry name" value="GH"/>
</dbReference>
<dbReference type="Gene3D" id="3.20.20.80">
    <property type="entry name" value="Glycosidases"/>
    <property type="match status" value="1"/>
</dbReference>
<dbReference type="Gene3D" id="2.80.10.50">
    <property type="match status" value="1"/>
</dbReference>
<dbReference type="Gene3D" id="3.90.1330.10">
    <property type="entry name" value="Alpha-glucuronidase, C-terminal domain"/>
    <property type="match status" value="2"/>
</dbReference>
<dbReference type="EMBL" id="JBBJCI010000038">
    <property type="protein sequence ID" value="KAK7250175.1"/>
    <property type="molecule type" value="Genomic_DNA"/>
</dbReference>
<sequence length="737" mass="79715">MELRAWNLWDTLSGVVERGNAGNSLVWPYALYDDDKPPHPAQLYVATACDASDPLQRWEGATFSSGEPSSIRNVGADLCIDTMACDPVSASACDSEETSAFFVYNGTNRTLSVAGKYSAGQNRCPKRGVCFDLNGGLGPDIDLWPCHGPESNDAANQKFSYDPATQAIHPVYADGRETCLALMRSAPLPDAVANDDDPWVGGKYKERVADMLRLLKSSGVNAVVLNDVNACGDPQTRSLTAVANWTKNLGPLFDRYALTPMLAVCFGAPTELSNVTSDPLSADAIEWWTAKFGEIYDHYPNFGGVVVKADSEGDVGPMSYNRTEADGANMLARVLKVHGGRVLWRSFIYGNGLGADPSNPIGQEDLARQAFDTFKPLDGSFDDNVILQIKSGPMDFQVREPLHPLLGGMPESNVMMEVSSNQGYTGHQIHVCNFAQQWEYYFAWDTKWASPSLTIAELLTSEARGGRSTWGGGLACVSNLGNFANYTAHVLAAANTYACGRMAWDPTVPAATVDREWAAMTFPAGGAAAVDAVADILGRSWQVYEGYTSPMGIGFIVGQDNPYGCAPKTNYTRGGGEGPGGAACPPVIDHGNHYWMNPCDDYDFSNYSKTGLGCDRTSRGVGSRMIDTYAPALREILDDPARVPEEQLLFFHNKKWTDPVPAYYGNATVRLFDRIRDRHAGALDELRGMAAAWDGLEAALGGDARFAGVRARFLQQMNDAAVFSDTIMGFYGALSGL</sequence>
<evidence type="ECO:0000313" key="3">
    <source>
        <dbReference type="EMBL" id="KAK7250175.1"/>
    </source>
</evidence>
<dbReference type="SUPFAM" id="SSF51445">
    <property type="entry name" value="(Trans)glycosidases"/>
    <property type="match status" value="1"/>
</dbReference>
<dbReference type="SUPFAM" id="SSF50370">
    <property type="entry name" value="Ricin B-like lectins"/>
    <property type="match status" value="1"/>
</dbReference>
<comment type="caution">
    <text evidence="3">The sequence shown here is derived from an EMBL/GenBank/DDBJ whole genome shotgun (WGS) entry which is preliminary data.</text>
</comment>
<protein>
    <submittedName>
        <fullName evidence="3">Alpha-glucuronidase</fullName>
    </submittedName>
</protein>
<dbReference type="InterPro" id="IPR011099">
    <property type="entry name" value="Glyco_hydro_67_C"/>
</dbReference>
<evidence type="ECO:0000259" key="1">
    <source>
        <dbReference type="Pfam" id="PF07477"/>
    </source>
</evidence>
<feature type="domain" description="Glycosyl hydrolase family 67 C-terminal" evidence="1">
    <location>
        <begin position="589"/>
        <end position="736"/>
    </location>
</feature>
<name>A0ABR1GAD2_AURAN</name>
<gene>
    <name evidence="3" type="primary">aguA</name>
    <name evidence="3" type="ORF">SO694_00006638</name>
</gene>
<proteinExistence type="predicted"/>
<dbReference type="Pfam" id="PF07488">
    <property type="entry name" value="Glyco_hydro_67M"/>
    <property type="match status" value="1"/>
</dbReference>
<evidence type="ECO:0000259" key="2">
    <source>
        <dbReference type="Pfam" id="PF07488"/>
    </source>
</evidence>
<dbReference type="PANTHER" id="PTHR39207:SF1">
    <property type="entry name" value="ALPHA-GLUCURONIDASE A"/>
    <property type="match status" value="1"/>
</dbReference>
<feature type="domain" description="Glycosyl hydrolase family 67 C-terminal" evidence="1">
    <location>
        <begin position="487"/>
        <end position="569"/>
    </location>
</feature>
<dbReference type="InterPro" id="IPR011100">
    <property type="entry name" value="Glyco_hydro_67_cat"/>
</dbReference>
<reference evidence="3 4" key="1">
    <citation type="submission" date="2024-03" db="EMBL/GenBank/DDBJ databases">
        <title>Aureococcus anophagefferens CCMP1851 and Kratosvirus quantuckense: Draft genome of a second virus-susceptible host strain in the model system.</title>
        <authorList>
            <person name="Chase E."/>
            <person name="Truchon A.R."/>
            <person name="Schepens W."/>
            <person name="Wilhelm S.W."/>
        </authorList>
    </citation>
    <scope>NUCLEOTIDE SEQUENCE [LARGE SCALE GENOMIC DNA]</scope>
    <source>
        <strain evidence="3 4">CCMP1851</strain>
    </source>
</reference>
<dbReference type="Proteomes" id="UP001363151">
    <property type="component" value="Unassembled WGS sequence"/>
</dbReference>